<evidence type="ECO:0000256" key="5">
    <source>
        <dbReference type="ARBA" id="ARBA00022679"/>
    </source>
</evidence>
<evidence type="ECO:0000313" key="17">
    <source>
        <dbReference type="Proteomes" id="UP000530660"/>
    </source>
</evidence>
<dbReference type="SUPFAM" id="SSF69593">
    <property type="entry name" value="Glycerol-3-phosphate (1)-acyltransferase"/>
    <property type="match status" value="1"/>
</dbReference>
<feature type="transmembrane region" description="Helical" evidence="14">
    <location>
        <begin position="91"/>
        <end position="108"/>
    </location>
</feature>
<keyword evidence="6 14" id="KW-0812">Transmembrane</keyword>
<comment type="pathway">
    <text evidence="2">Lipid metabolism.</text>
</comment>
<sequence length="510" mass="56731">MVGDSLTRCFESSPPKVWNLMTRTSATGIPILLWPLWFLSIFIRYGILLPFRIFVLSAGVFSFALGFSFVQLSLRKRTRLKVYLQKQLIRFLASTLVASWSGLVHYHGERPRRRPNQIYVANHTSPIDLAMMIKDYPFSAIGQRHGGLAGRIQDLLNLVQNHVWFDREEGHDRRIVQRLLQAHVQDGEKEPVLVFPEGTCVNNEYCIMFKKGSFELGAQVYPVAIKYNKAYADVYWNSAKQTFLTHLLALMTSWAVVCDVYYLEPQSLRANETPAAFAARVKRLIARRIGLIETNWDGFLKRHQLSPKFREHRQEVLAYRIRKHLERVSVAALPSIPEESPLKPESKTGVDGEIHASETDTAVITWAQLVAAMAGNEPVTTSTAHPKEAESILRQTTCDENEHVGSTVHPLGMACMGWTRGSSGSVGIAPGSGCSRFPCPTLVGSSVRPRDVLGNAVAAALHPLDASPSSDARDCDCGSRGSTARAAWPQAGMETPVEMMTGNFRGTQAR</sequence>
<feature type="region of interest" description="Disordered" evidence="13">
    <location>
        <begin position="467"/>
        <end position="494"/>
    </location>
</feature>
<evidence type="ECO:0000256" key="7">
    <source>
        <dbReference type="ARBA" id="ARBA00022989"/>
    </source>
</evidence>
<accession>A0A7J7IH83</accession>
<feature type="domain" description="Phospholipid/glycerol acyltransferase" evidence="15">
    <location>
        <begin position="117"/>
        <end position="228"/>
    </location>
</feature>
<dbReference type="CDD" id="cd07991">
    <property type="entry name" value="LPLAT_LPCAT1-like"/>
    <property type="match status" value="1"/>
</dbReference>
<evidence type="ECO:0000256" key="12">
    <source>
        <dbReference type="ARBA" id="ARBA00023315"/>
    </source>
</evidence>
<keyword evidence="17" id="KW-1185">Reference proteome</keyword>
<keyword evidence="11" id="KW-1208">Phospholipid metabolism</keyword>
<dbReference type="Pfam" id="PF01553">
    <property type="entry name" value="Acyltransferase"/>
    <property type="match status" value="1"/>
</dbReference>
<evidence type="ECO:0000256" key="3">
    <source>
        <dbReference type="ARBA" id="ARBA00008655"/>
    </source>
</evidence>
<evidence type="ECO:0000256" key="4">
    <source>
        <dbReference type="ARBA" id="ARBA00022516"/>
    </source>
</evidence>
<comment type="similarity">
    <text evidence="3">Belongs to the 1-acyl-sn-glycerol-3-phosphate acyltransferase family.</text>
</comment>
<protein>
    <submittedName>
        <fullName evidence="16">1-acylglycerol-3-phosphate O-acyltransferase 6 (Lysophosphatidic acid acyltransferase, zeta)</fullName>
    </submittedName>
</protein>
<dbReference type="PANTHER" id="PTHR23063:SF2">
    <property type="entry name" value="GLYCEROL-3-PHOSPHATE ACYLTRANSFERASE 4, ISOFORM D-RELATED"/>
    <property type="match status" value="1"/>
</dbReference>
<keyword evidence="7 14" id="KW-1133">Transmembrane helix</keyword>
<dbReference type="GO" id="GO:0008654">
    <property type="term" value="P:phospholipid biosynthetic process"/>
    <property type="evidence" value="ECO:0007669"/>
    <property type="project" value="UniProtKB-KW"/>
</dbReference>
<keyword evidence="12 16" id="KW-0012">Acyltransferase</keyword>
<dbReference type="EMBL" id="VWRR01000010">
    <property type="protein sequence ID" value="KAF6002433.1"/>
    <property type="molecule type" value="Genomic_DNA"/>
</dbReference>
<evidence type="ECO:0000256" key="10">
    <source>
        <dbReference type="ARBA" id="ARBA00023209"/>
    </source>
</evidence>
<dbReference type="GO" id="GO:0005783">
    <property type="term" value="C:endoplasmic reticulum"/>
    <property type="evidence" value="ECO:0007669"/>
    <property type="project" value="TreeGrafter"/>
</dbReference>
<dbReference type="Proteomes" id="UP000530660">
    <property type="component" value="Unassembled WGS sequence"/>
</dbReference>
<evidence type="ECO:0000256" key="14">
    <source>
        <dbReference type="SAM" id="Phobius"/>
    </source>
</evidence>
<evidence type="ECO:0000259" key="15">
    <source>
        <dbReference type="SMART" id="SM00563"/>
    </source>
</evidence>
<reference evidence="16 17" key="1">
    <citation type="journal article" date="2020" name="J. Phycol.">
        <title>Comparative genome analysis reveals Cyanidiococcus gen. nov., a new extremophilic red algal genus sister to Cyanidioschyzon (Cyanidioschyzonaceae, Rhodophyta).</title>
        <authorList>
            <person name="Liu S.-L."/>
            <person name="Chiang Y.-R."/>
            <person name="Yoon H.S."/>
            <person name="Fu H.-Y."/>
        </authorList>
    </citation>
    <scope>NUCLEOTIDE SEQUENCE [LARGE SCALE GENOMIC DNA]</scope>
    <source>
        <strain evidence="16 17">THAL066</strain>
    </source>
</reference>
<proteinExistence type="inferred from homology"/>
<dbReference type="PANTHER" id="PTHR23063">
    <property type="entry name" value="PHOSPHOLIPID ACYLTRANSFERASE"/>
    <property type="match status" value="1"/>
</dbReference>
<keyword evidence="10" id="KW-0594">Phospholipid biosynthesis</keyword>
<dbReference type="GO" id="GO:0019432">
    <property type="term" value="P:triglyceride biosynthetic process"/>
    <property type="evidence" value="ECO:0007669"/>
    <property type="project" value="TreeGrafter"/>
</dbReference>
<evidence type="ECO:0000313" key="16">
    <source>
        <dbReference type="EMBL" id="KAF6002433.1"/>
    </source>
</evidence>
<keyword evidence="8" id="KW-0443">Lipid metabolism</keyword>
<evidence type="ECO:0000256" key="11">
    <source>
        <dbReference type="ARBA" id="ARBA00023264"/>
    </source>
</evidence>
<dbReference type="InterPro" id="IPR045252">
    <property type="entry name" value="LPCAT1-like"/>
</dbReference>
<dbReference type="GO" id="GO:0004366">
    <property type="term" value="F:glycerol-3-phosphate O-acyltransferase activity"/>
    <property type="evidence" value="ECO:0007669"/>
    <property type="project" value="TreeGrafter"/>
</dbReference>
<feature type="transmembrane region" description="Helical" evidence="14">
    <location>
        <begin position="53"/>
        <end position="70"/>
    </location>
</feature>
<evidence type="ECO:0000256" key="9">
    <source>
        <dbReference type="ARBA" id="ARBA00023136"/>
    </source>
</evidence>
<dbReference type="SMART" id="SM00563">
    <property type="entry name" value="PlsC"/>
    <property type="match status" value="1"/>
</dbReference>
<evidence type="ECO:0000256" key="6">
    <source>
        <dbReference type="ARBA" id="ARBA00022692"/>
    </source>
</evidence>
<dbReference type="OrthoDB" id="10051137at2759"/>
<evidence type="ECO:0000256" key="2">
    <source>
        <dbReference type="ARBA" id="ARBA00005189"/>
    </source>
</evidence>
<organism evidence="16 17">
    <name type="scientific">Cyanidiococcus yangmingshanensis</name>
    <dbReference type="NCBI Taxonomy" id="2690220"/>
    <lineage>
        <taxon>Eukaryota</taxon>
        <taxon>Rhodophyta</taxon>
        <taxon>Bangiophyceae</taxon>
        <taxon>Cyanidiales</taxon>
        <taxon>Cyanidiaceae</taxon>
        <taxon>Cyanidiococcus</taxon>
    </lineage>
</organism>
<gene>
    <name evidence="16" type="primary">AGPAT9_2</name>
    <name evidence="16" type="ORF">F1559_002193</name>
</gene>
<dbReference type="AlphaFoldDB" id="A0A7J7IH83"/>
<keyword evidence="9 14" id="KW-0472">Membrane</keyword>
<keyword evidence="4" id="KW-0444">Lipid biosynthesis</keyword>
<evidence type="ECO:0000256" key="1">
    <source>
        <dbReference type="ARBA" id="ARBA00004370"/>
    </source>
</evidence>
<evidence type="ECO:0000256" key="13">
    <source>
        <dbReference type="SAM" id="MobiDB-lite"/>
    </source>
</evidence>
<name>A0A7J7IH83_9RHOD</name>
<feature type="transmembrane region" description="Helical" evidence="14">
    <location>
        <begin position="26"/>
        <end position="47"/>
    </location>
</feature>
<dbReference type="GO" id="GO:0016020">
    <property type="term" value="C:membrane"/>
    <property type="evidence" value="ECO:0007669"/>
    <property type="project" value="UniProtKB-SubCell"/>
</dbReference>
<comment type="subcellular location">
    <subcellularLocation>
        <location evidence="1">Membrane</location>
    </subcellularLocation>
</comment>
<evidence type="ECO:0000256" key="8">
    <source>
        <dbReference type="ARBA" id="ARBA00023098"/>
    </source>
</evidence>
<keyword evidence="5 16" id="KW-0808">Transferase</keyword>
<comment type="caution">
    <text evidence="16">The sequence shown here is derived from an EMBL/GenBank/DDBJ whole genome shotgun (WGS) entry which is preliminary data.</text>
</comment>
<dbReference type="InterPro" id="IPR002123">
    <property type="entry name" value="Plipid/glycerol_acylTrfase"/>
</dbReference>